<reference evidence="1" key="1">
    <citation type="submission" date="2018-05" db="EMBL/GenBank/DDBJ databases">
        <authorList>
            <person name="Lanie J.A."/>
            <person name="Ng W.-L."/>
            <person name="Kazmierczak K.M."/>
            <person name="Andrzejewski T.M."/>
            <person name="Davidsen T.M."/>
            <person name="Wayne K.J."/>
            <person name="Tettelin H."/>
            <person name="Glass J.I."/>
            <person name="Rusch D."/>
            <person name="Podicherti R."/>
            <person name="Tsui H.-C.T."/>
            <person name="Winkler M.E."/>
        </authorList>
    </citation>
    <scope>NUCLEOTIDE SEQUENCE</scope>
</reference>
<evidence type="ECO:0000313" key="1">
    <source>
        <dbReference type="EMBL" id="SVC10308.1"/>
    </source>
</evidence>
<feature type="non-terminal residue" evidence="1">
    <location>
        <position position="217"/>
    </location>
</feature>
<organism evidence="1">
    <name type="scientific">marine metagenome</name>
    <dbReference type="NCBI Taxonomy" id="408172"/>
    <lineage>
        <taxon>unclassified sequences</taxon>
        <taxon>metagenomes</taxon>
        <taxon>ecological metagenomes</taxon>
    </lineage>
</organism>
<sequence length="217" mass="24178">MKRRAFLQRSLLAGAAGLLVPTPKIFGASPDRYSGPLLVTLQVDGGWDVTSFCDPKVNVSGEQDINNWANSAEIQSAGNIKYAPIAGNASFFDTYYQDMLIINGVDAQTNSHTTGVLHNWSGRNSEGYPSLTAMFAAHHAPDQPLSYINSGGFADTADLIRFSRLDDVWTLNQILIPERQSIQDQSYIRSPEDMNRIREYRRLRNSRILARTDLLAR</sequence>
<proteinExistence type="predicted"/>
<gene>
    <name evidence="1" type="ORF">METZ01_LOCUS263162</name>
</gene>
<dbReference type="AlphaFoldDB" id="A0A382JEZ5"/>
<name>A0A382JEZ5_9ZZZZ</name>
<accession>A0A382JEZ5</accession>
<protein>
    <submittedName>
        <fullName evidence="1">Uncharacterized protein</fullName>
    </submittedName>
</protein>
<dbReference type="EMBL" id="UINC01073715">
    <property type="protein sequence ID" value="SVC10308.1"/>
    <property type="molecule type" value="Genomic_DNA"/>
</dbReference>